<dbReference type="Pfam" id="PF00557">
    <property type="entry name" value="Peptidase_M24"/>
    <property type="match status" value="1"/>
</dbReference>
<feature type="domain" description="Creatinase N-terminal" evidence="2">
    <location>
        <begin position="19"/>
        <end position="163"/>
    </location>
</feature>
<gene>
    <name evidence="3" type="ORF">GCM10011352_39460</name>
</gene>
<dbReference type="CDD" id="cd01066">
    <property type="entry name" value="APP_MetAP"/>
    <property type="match status" value="1"/>
</dbReference>
<dbReference type="SUPFAM" id="SSF55920">
    <property type="entry name" value="Creatinase/aminopeptidase"/>
    <property type="match status" value="1"/>
</dbReference>
<dbReference type="SUPFAM" id="SSF53092">
    <property type="entry name" value="Creatinase/prolidase N-terminal domain"/>
    <property type="match status" value="1"/>
</dbReference>
<dbReference type="PANTHER" id="PTHR46112">
    <property type="entry name" value="AMINOPEPTIDASE"/>
    <property type="match status" value="1"/>
</dbReference>
<reference evidence="4" key="1">
    <citation type="journal article" date="2019" name="Int. J. Syst. Evol. Microbiol.">
        <title>The Global Catalogue of Microorganisms (GCM) 10K type strain sequencing project: providing services to taxonomists for standard genome sequencing and annotation.</title>
        <authorList>
            <consortium name="The Broad Institute Genomics Platform"/>
            <consortium name="The Broad Institute Genome Sequencing Center for Infectious Disease"/>
            <person name="Wu L."/>
            <person name="Ma J."/>
        </authorList>
    </citation>
    <scope>NUCLEOTIDE SEQUENCE [LARGE SCALE GENOMIC DNA]</scope>
    <source>
        <strain evidence="4">CGMCC 1.15341</strain>
    </source>
</reference>
<name>A0ABQ1KV45_9GAMM</name>
<dbReference type="InterPro" id="IPR050659">
    <property type="entry name" value="Peptidase_M24B"/>
</dbReference>
<dbReference type="InterPro" id="IPR000587">
    <property type="entry name" value="Creatinase_N"/>
</dbReference>
<dbReference type="InterPro" id="IPR029149">
    <property type="entry name" value="Creatin/AminoP/Spt16_N"/>
</dbReference>
<dbReference type="Gene3D" id="3.90.230.10">
    <property type="entry name" value="Creatinase/methionine aminopeptidase superfamily"/>
    <property type="match status" value="1"/>
</dbReference>
<dbReference type="PANTHER" id="PTHR46112:SF2">
    <property type="entry name" value="XAA-PRO AMINOPEPTIDASE P-RELATED"/>
    <property type="match status" value="1"/>
</dbReference>
<dbReference type="Proteomes" id="UP000629025">
    <property type="component" value="Unassembled WGS sequence"/>
</dbReference>
<protein>
    <submittedName>
        <fullName evidence="3">Ectoine hydrolase DoeA</fullName>
    </submittedName>
</protein>
<evidence type="ECO:0000259" key="1">
    <source>
        <dbReference type="Pfam" id="PF00557"/>
    </source>
</evidence>
<organism evidence="3 4">
    <name type="scientific">Marinobacterium zhoushanense</name>
    <dbReference type="NCBI Taxonomy" id="1679163"/>
    <lineage>
        <taxon>Bacteria</taxon>
        <taxon>Pseudomonadati</taxon>
        <taxon>Pseudomonadota</taxon>
        <taxon>Gammaproteobacteria</taxon>
        <taxon>Oceanospirillales</taxon>
        <taxon>Oceanospirillaceae</taxon>
        <taxon>Marinobacterium</taxon>
    </lineage>
</organism>
<dbReference type="InterPro" id="IPR000994">
    <property type="entry name" value="Pept_M24"/>
</dbReference>
<evidence type="ECO:0000259" key="2">
    <source>
        <dbReference type="Pfam" id="PF01321"/>
    </source>
</evidence>
<proteinExistence type="predicted"/>
<dbReference type="Pfam" id="PF01321">
    <property type="entry name" value="Creatinase_N"/>
    <property type="match status" value="1"/>
</dbReference>
<dbReference type="InterPro" id="IPR036005">
    <property type="entry name" value="Creatinase/aminopeptidase-like"/>
</dbReference>
<dbReference type="Gene3D" id="3.40.350.10">
    <property type="entry name" value="Creatinase/prolidase N-terminal domain"/>
    <property type="match status" value="1"/>
</dbReference>
<evidence type="ECO:0000313" key="3">
    <source>
        <dbReference type="EMBL" id="GGC09198.1"/>
    </source>
</evidence>
<dbReference type="GO" id="GO:0016787">
    <property type="term" value="F:hydrolase activity"/>
    <property type="evidence" value="ECO:0007669"/>
    <property type="project" value="UniProtKB-KW"/>
</dbReference>
<comment type="caution">
    <text evidence="3">The sequence shown here is derived from an EMBL/GenBank/DDBJ whole genome shotgun (WGS) entry which is preliminary data.</text>
</comment>
<accession>A0ABQ1KV45</accession>
<dbReference type="EMBL" id="BMIJ01000009">
    <property type="protein sequence ID" value="GGC09198.1"/>
    <property type="molecule type" value="Genomic_DNA"/>
</dbReference>
<sequence>MSEMKASRLRFEVAEYLARQAKTRRAMIEQGLDLLVIADPSNICWLTGYDAWSFYVYQCVVIGADSELFWFGRGIDAPAAHITTNLPDEDIVAYPDHYVQSPDVHPTEYLAQVLKQRQLDRGHIGAEMDNYYQTYRGMHLLMECLPDATFADATALVNWQRAIKSPAEIGYMRRAGEVIEEVYQRVLAVAEPGMRKNDLIAEILHAATRGTPQTYGDYAAIQPLISSGHEACACHLTWDDKPLQHNSGICLELAGAHHRYHCPVSRTLHFGPPPKKYRDIEAVILDAIDLVLDMCRPGTRCCEIADAFTQHIRRHGYEKDNRCGYSIGLSYPPDWGERTMSLRDFDDTELQEGMCFHFMPGMWFDDWGFEITESLTVTPDGGQVLSQVPRHLFVK</sequence>
<evidence type="ECO:0000313" key="4">
    <source>
        <dbReference type="Proteomes" id="UP000629025"/>
    </source>
</evidence>
<feature type="domain" description="Peptidase M24" evidence="1">
    <location>
        <begin position="171"/>
        <end position="378"/>
    </location>
</feature>
<keyword evidence="3" id="KW-0378">Hydrolase</keyword>
<keyword evidence="4" id="KW-1185">Reference proteome</keyword>